<comment type="similarity">
    <text evidence="2">Belongs to the asaB hydroxylase/desaturase family.</text>
</comment>
<dbReference type="InterPro" id="IPR044053">
    <property type="entry name" value="AsaB-like"/>
</dbReference>
<comment type="caution">
    <text evidence="3">The sequence shown here is derived from an EMBL/GenBank/DDBJ whole genome shotgun (WGS) entry which is preliminary data.</text>
</comment>
<sequence>MPRVVRTTMNFALDPALGGVETYTLGTADYYKRKFSPASVEVKNIRGSEDDFSLNKQGFQLVKHISSEKDFVDNDHIKKVVYPEVEELLKRTTGATKVQVFSHIVRRHTTDAIEQDIQKNNIADDAIYAEKVPPATFAHIDQGPDSALQILNGILGEQASKLKQSRWGIINTWKPLSPVKRDPLGVCDTRSVADDDLVSVFAVPKSTLGGSTASTAVKSEGQKFQVLHLKENPAQRWHYASDMTPDEALLITIFDTKEAEGQAGVHRRVPHSAFALKDSDDSPARESIEVRSLVFWDEPA</sequence>
<dbReference type="EMBL" id="JAXOVC010000010">
    <property type="protein sequence ID" value="KAK4496464.1"/>
    <property type="molecule type" value="Genomic_DNA"/>
</dbReference>
<dbReference type="Proteomes" id="UP001305779">
    <property type="component" value="Unassembled WGS sequence"/>
</dbReference>
<dbReference type="PANTHER" id="PTHR34598:SF3">
    <property type="entry name" value="OXIDOREDUCTASE AN1597"/>
    <property type="match status" value="1"/>
</dbReference>
<keyword evidence="1" id="KW-0560">Oxidoreductase</keyword>
<protein>
    <submittedName>
        <fullName evidence="3">Uncharacterized protein</fullName>
    </submittedName>
</protein>
<reference evidence="3 4" key="1">
    <citation type="journal article" date="2023" name="G3 (Bethesda)">
        <title>A chromosome-level genome assembly of Zasmidium syzygii isolated from banana leaves.</title>
        <authorList>
            <person name="van Westerhoven A.C."/>
            <person name="Mehrabi R."/>
            <person name="Talebi R."/>
            <person name="Steentjes M.B.F."/>
            <person name="Corcolon B."/>
            <person name="Chong P.A."/>
            <person name="Kema G.H.J."/>
            <person name="Seidl M.F."/>
        </authorList>
    </citation>
    <scope>NUCLEOTIDE SEQUENCE [LARGE SCALE GENOMIC DNA]</scope>
    <source>
        <strain evidence="3 4">P124</strain>
    </source>
</reference>
<accession>A0ABR0E4W6</accession>
<name>A0ABR0E4W6_ZASCE</name>
<evidence type="ECO:0000256" key="1">
    <source>
        <dbReference type="ARBA" id="ARBA00023002"/>
    </source>
</evidence>
<dbReference type="PANTHER" id="PTHR34598">
    <property type="entry name" value="BLL6449 PROTEIN"/>
    <property type="match status" value="1"/>
</dbReference>
<evidence type="ECO:0000313" key="4">
    <source>
        <dbReference type="Proteomes" id="UP001305779"/>
    </source>
</evidence>
<proteinExistence type="inferred from homology"/>
<gene>
    <name evidence="3" type="ORF">PRZ48_012444</name>
</gene>
<evidence type="ECO:0000256" key="2">
    <source>
        <dbReference type="ARBA" id="ARBA00023604"/>
    </source>
</evidence>
<keyword evidence="4" id="KW-1185">Reference proteome</keyword>
<dbReference type="NCBIfam" id="NF041278">
    <property type="entry name" value="CmcJ_NvfI_EfuI"/>
    <property type="match status" value="1"/>
</dbReference>
<evidence type="ECO:0000313" key="3">
    <source>
        <dbReference type="EMBL" id="KAK4496464.1"/>
    </source>
</evidence>
<organism evidence="3 4">
    <name type="scientific">Zasmidium cellare</name>
    <name type="common">Wine cellar mold</name>
    <name type="synonym">Racodium cellare</name>
    <dbReference type="NCBI Taxonomy" id="395010"/>
    <lineage>
        <taxon>Eukaryota</taxon>
        <taxon>Fungi</taxon>
        <taxon>Dikarya</taxon>
        <taxon>Ascomycota</taxon>
        <taxon>Pezizomycotina</taxon>
        <taxon>Dothideomycetes</taxon>
        <taxon>Dothideomycetidae</taxon>
        <taxon>Mycosphaerellales</taxon>
        <taxon>Mycosphaerellaceae</taxon>
        <taxon>Zasmidium</taxon>
    </lineage>
</organism>